<keyword evidence="4" id="KW-1185">Reference proteome</keyword>
<feature type="region of interest" description="Disordered" evidence="2">
    <location>
        <begin position="37"/>
        <end position="60"/>
    </location>
</feature>
<dbReference type="PANTHER" id="PTHR31374:SF9">
    <property type="entry name" value="AUXIN-RESPONSIVE FAMILY PROTEIN"/>
    <property type="match status" value="1"/>
</dbReference>
<dbReference type="GO" id="GO:0009733">
    <property type="term" value="P:response to auxin"/>
    <property type="evidence" value="ECO:0007669"/>
    <property type="project" value="InterPro"/>
</dbReference>
<reference evidence="3 4" key="1">
    <citation type="submission" date="2024-04" db="EMBL/GenBank/DDBJ databases">
        <title>The reference genome of an endangered Asteraceae, Deinandra increscens subsp. villosa, native to the Central Coast of California.</title>
        <authorList>
            <person name="Guilliams M."/>
            <person name="Hasenstab-Lehman K."/>
            <person name="Meyer R."/>
            <person name="Mcevoy S."/>
        </authorList>
    </citation>
    <scope>NUCLEOTIDE SEQUENCE [LARGE SCALE GENOMIC DNA]</scope>
    <source>
        <tissue evidence="3">Leaf</tissue>
    </source>
</reference>
<dbReference type="AlphaFoldDB" id="A0AAP0DHK5"/>
<evidence type="ECO:0000313" key="3">
    <source>
        <dbReference type="EMBL" id="KAK9072782.1"/>
    </source>
</evidence>
<comment type="caution">
    <text evidence="3">The sequence shown here is derived from an EMBL/GenBank/DDBJ whole genome shotgun (WGS) entry which is preliminary data.</text>
</comment>
<dbReference type="Pfam" id="PF02519">
    <property type="entry name" value="Auxin_inducible"/>
    <property type="match status" value="1"/>
</dbReference>
<protein>
    <recommendedName>
        <fullName evidence="5">Small auxin up regulated protein</fullName>
    </recommendedName>
</protein>
<dbReference type="PANTHER" id="PTHR31374">
    <property type="entry name" value="AUXIN-INDUCED PROTEIN-LIKE-RELATED"/>
    <property type="match status" value="1"/>
</dbReference>
<evidence type="ECO:0008006" key="5">
    <source>
        <dbReference type="Google" id="ProtNLM"/>
    </source>
</evidence>
<accession>A0AAP0DHK5</accession>
<proteinExistence type="inferred from homology"/>
<organism evidence="3 4">
    <name type="scientific">Deinandra increscens subsp. villosa</name>
    <dbReference type="NCBI Taxonomy" id="3103831"/>
    <lineage>
        <taxon>Eukaryota</taxon>
        <taxon>Viridiplantae</taxon>
        <taxon>Streptophyta</taxon>
        <taxon>Embryophyta</taxon>
        <taxon>Tracheophyta</taxon>
        <taxon>Spermatophyta</taxon>
        <taxon>Magnoliopsida</taxon>
        <taxon>eudicotyledons</taxon>
        <taxon>Gunneridae</taxon>
        <taxon>Pentapetalae</taxon>
        <taxon>asterids</taxon>
        <taxon>campanulids</taxon>
        <taxon>Asterales</taxon>
        <taxon>Asteraceae</taxon>
        <taxon>Asteroideae</taxon>
        <taxon>Heliantheae alliance</taxon>
        <taxon>Madieae</taxon>
        <taxon>Madiinae</taxon>
        <taxon>Deinandra</taxon>
    </lineage>
</organism>
<gene>
    <name evidence="3" type="ORF">SSX86_009217</name>
</gene>
<dbReference type="Proteomes" id="UP001408789">
    <property type="component" value="Unassembled WGS sequence"/>
</dbReference>
<name>A0AAP0DHK5_9ASTR</name>
<evidence type="ECO:0000256" key="2">
    <source>
        <dbReference type="SAM" id="MobiDB-lite"/>
    </source>
</evidence>
<comment type="similarity">
    <text evidence="1">Belongs to the ARG7 family.</text>
</comment>
<dbReference type="InterPro" id="IPR003676">
    <property type="entry name" value="SAUR_fam"/>
</dbReference>
<evidence type="ECO:0000256" key="1">
    <source>
        <dbReference type="ARBA" id="ARBA00006974"/>
    </source>
</evidence>
<dbReference type="EMBL" id="JBCNJP010000010">
    <property type="protein sequence ID" value="KAK9072782.1"/>
    <property type="molecule type" value="Genomic_DNA"/>
</dbReference>
<evidence type="ECO:0000313" key="4">
    <source>
        <dbReference type="Proteomes" id="UP001408789"/>
    </source>
</evidence>
<sequence length="143" mass="16722">MMQVKILKAWLKKRRHANIARWLSCEKWCSCTIFSWPSSSSSSSTYIHKDEYDDDDDNDDEDYIPRDVPKGHLVVYVGENQTRFVINVKLLKDPLFKALLDQAREEYNFNAGCRLYIPCHEDVFLAVVRCAAVPQDRRVTFCL</sequence>